<dbReference type="GO" id="GO:0016020">
    <property type="term" value="C:membrane"/>
    <property type="evidence" value="ECO:0007669"/>
    <property type="project" value="InterPro"/>
</dbReference>
<proteinExistence type="predicted"/>
<evidence type="ECO:0000313" key="2">
    <source>
        <dbReference type="Proteomes" id="UP000886520"/>
    </source>
</evidence>
<name>A0A9D4V0D1_ADICA</name>
<keyword evidence="2" id="KW-1185">Reference proteome</keyword>
<dbReference type="OrthoDB" id="2066at2759"/>
<dbReference type="PANTHER" id="PTHR33219:SF14">
    <property type="entry name" value="PROTEIN COFACTOR ASSEMBLY OF COMPLEX C SUBUNIT B CCB3, CHLOROPLASTIC-RELATED"/>
    <property type="match status" value="1"/>
</dbReference>
<protein>
    <submittedName>
        <fullName evidence="1">Uncharacterized protein</fullName>
    </submittedName>
</protein>
<sequence length="286" mass="30750">MAPVEAERKKEVAQQGPLCCALPPLPTLPKPLFNRELDGCLCAINHLHSLLNRELDGCVCAVTHLQSIVSKRFDSLKNALICNARDAALKHPHLSRLLPPQFLSCCLPQLKGSSGKRHELAAYNFAAVLPGDSVAAIVVSNGILNFLNIYNTLLVVRLILTWFPEPPQVIVNPLSTICDPYLNIFRGIIPPLGGTIDLSPILAFLVLNVFTNSAAALPAELPSSGTADMGPLSAERQLLTSTHSQKAWIRRLAALVEGRKGTLQSLKTGIELEGAGNGRALTIPTN</sequence>
<reference evidence="1" key="1">
    <citation type="submission" date="2021-01" db="EMBL/GenBank/DDBJ databases">
        <title>Adiantum capillus-veneris genome.</title>
        <authorList>
            <person name="Fang Y."/>
            <person name="Liao Q."/>
        </authorList>
    </citation>
    <scope>NUCLEOTIDE SEQUENCE</scope>
    <source>
        <strain evidence="1">H3</strain>
        <tissue evidence="1">Leaf</tissue>
    </source>
</reference>
<dbReference type="GO" id="GO:0010020">
    <property type="term" value="P:chloroplast fission"/>
    <property type="evidence" value="ECO:0007669"/>
    <property type="project" value="TreeGrafter"/>
</dbReference>
<dbReference type="AlphaFoldDB" id="A0A9D4V0D1"/>
<dbReference type="PANTHER" id="PTHR33219">
    <property type="entry name" value="YLMG HOMOLOG PROTEIN 2, CHLOROPLASTIC"/>
    <property type="match status" value="1"/>
</dbReference>
<dbReference type="Proteomes" id="UP000886520">
    <property type="component" value="Chromosome 7"/>
</dbReference>
<dbReference type="Pfam" id="PF02325">
    <property type="entry name" value="CCB3_YggT"/>
    <property type="match status" value="1"/>
</dbReference>
<comment type="caution">
    <text evidence="1">The sequence shown here is derived from an EMBL/GenBank/DDBJ whole genome shotgun (WGS) entry which is preliminary data.</text>
</comment>
<gene>
    <name evidence="1" type="ORF">GOP47_0007269</name>
</gene>
<organism evidence="1 2">
    <name type="scientific">Adiantum capillus-veneris</name>
    <name type="common">Maidenhair fern</name>
    <dbReference type="NCBI Taxonomy" id="13818"/>
    <lineage>
        <taxon>Eukaryota</taxon>
        <taxon>Viridiplantae</taxon>
        <taxon>Streptophyta</taxon>
        <taxon>Embryophyta</taxon>
        <taxon>Tracheophyta</taxon>
        <taxon>Polypodiopsida</taxon>
        <taxon>Polypodiidae</taxon>
        <taxon>Polypodiales</taxon>
        <taxon>Pteridineae</taxon>
        <taxon>Pteridaceae</taxon>
        <taxon>Vittarioideae</taxon>
        <taxon>Adiantum</taxon>
    </lineage>
</organism>
<accession>A0A9D4V0D1</accession>
<dbReference type="EMBL" id="JABFUD020000007">
    <property type="protein sequence ID" value="KAI5077445.1"/>
    <property type="molecule type" value="Genomic_DNA"/>
</dbReference>
<dbReference type="InterPro" id="IPR003425">
    <property type="entry name" value="CCB3/YggT"/>
</dbReference>
<evidence type="ECO:0000313" key="1">
    <source>
        <dbReference type="EMBL" id="KAI5077445.1"/>
    </source>
</evidence>